<evidence type="ECO:0000256" key="1">
    <source>
        <dbReference type="SAM" id="MobiDB-lite"/>
    </source>
</evidence>
<comment type="caution">
    <text evidence="2">The sequence shown here is derived from an EMBL/GenBank/DDBJ whole genome shotgun (WGS) entry which is preliminary data.</text>
</comment>
<keyword evidence="3" id="KW-1185">Reference proteome</keyword>
<name>A0A7Y6F4Y8_9ACTN</name>
<sequence length="55" mass="6106">MGLFRKSMPLSELTQSQEGQGGKEDQFVTVYQASRGGWFPPAEKPVPGKPKKGRR</sequence>
<dbReference type="EMBL" id="JAANNT010000035">
    <property type="protein sequence ID" value="NUV31948.1"/>
    <property type="molecule type" value="Genomic_DNA"/>
</dbReference>
<accession>A0A7Y6F4Y8</accession>
<evidence type="ECO:0000313" key="2">
    <source>
        <dbReference type="EMBL" id="NUV31948.1"/>
    </source>
</evidence>
<feature type="region of interest" description="Disordered" evidence="1">
    <location>
        <begin position="1"/>
        <end position="55"/>
    </location>
</feature>
<proteinExistence type="predicted"/>
<gene>
    <name evidence="2" type="ORF">G6W59_27275</name>
</gene>
<dbReference type="AlphaFoldDB" id="A0A7Y6F4Y8"/>
<evidence type="ECO:0000313" key="3">
    <source>
        <dbReference type="Proteomes" id="UP000540128"/>
    </source>
</evidence>
<organism evidence="2 3">
    <name type="scientific">Streptomyces odorifer</name>
    <dbReference type="NCBI Taxonomy" id="53450"/>
    <lineage>
        <taxon>Bacteria</taxon>
        <taxon>Bacillati</taxon>
        <taxon>Actinomycetota</taxon>
        <taxon>Actinomycetes</taxon>
        <taxon>Kitasatosporales</taxon>
        <taxon>Streptomycetaceae</taxon>
        <taxon>Streptomyces</taxon>
        <taxon>Streptomyces albidoflavus group</taxon>
    </lineage>
</organism>
<reference evidence="2 3" key="1">
    <citation type="submission" date="2020-03" db="EMBL/GenBank/DDBJ databases">
        <title>Complete genome sequence of sixteen Streptomyces strains facilitates identification of candidate genes involved in plant growth-promotion in grain legumes and cereals.</title>
        <authorList>
            <person name="Gopalakrishnan S."/>
            <person name="Thakur V."/>
            <person name="Saxena R."/>
            <person name="Vadlamudi S."/>
            <person name="Purohit S."/>
            <person name="Kumar V."/>
            <person name="Rathore A."/>
            <person name="Chitikineni A."/>
            <person name="Varshney R.K."/>
        </authorList>
    </citation>
    <scope>NUCLEOTIDE SEQUENCE [LARGE SCALE GENOMIC DNA]</scope>
    <source>
        <strain evidence="2 3">KAI-180</strain>
    </source>
</reference>
<protein>
    <submittedName>
        <fullName evidence="2">Uncharacterized protein</fullName>
    </submittedName>
</protein>
<dbReference type="RefSeq" id="WP_191835121.1">
    <property type="nucleotide sequence ID" value="NZ_JAANNT010000035.1"/>
</dbReference>
<dbReference type="Proteomes" id="UP000540128">
    <property type="component" value="Unassembled WGS sequence"/>
</dbReference>